<accession>A0ABY4QZW9</accession>
<reference evidence="7" key="2">
    <citation type="submission" date="2022-05" db="EMBL/GenBank/DDBJ databases">
        <authorList>
            <person name="Kim J.-S."/>
            <person name="Lee K."/>
            <person name="Suh M."/>
            <person name="Eom M."/>
            <person name="Kim J.-S."/>
            <person name="Kim D.-S."/>
            <person name="Ko S.-H."/>
            <person name="Shin Y."/>
            <person name="Lee J.-S."/>
        </authorList>
    </citation>
    <scope>NUCLEOTIDE SEQUENCE</scope>
    <source>
        <strain evidence="7">N237</strain>
    </source>
</reference>
<evidence type="ECO:0000313" key="7">
    <source>
        <dbReference type="EMBL" id="UQX88762.1"/>
    </source>
</evidence>
<name>A0ABY4QZW9_9ACTN</name>
<dbReference type="GO" id="GO:0009003">
    <property type="term" value="F:signal peptidase activity"/>
    <property type="evidence" value="ECO:0007669"/>
    <property type="project" value="UniProtKB-EC"/>
</dbReference>
<dbReference type="CDD" id="cd06462">
    <property type="entry name" value="Peptidase_S24_S26"/>
    <property type="match status" value="1"/>
</dbReference>
<dbReference type="NCBIfam" id="TIGR02228">
    <property type="entry name" value="sigpep_I_arch"/>
    <property type="match status" value="1"/>
</dbReference>
<feature type="region of interest" description="Disordered" evidence="6">
    <location>
        <begin position="161"/>
        <end position="188"/>
    </location>
</feature>
<dbReference type="SUPFAM" id="SSF51306">
    <property type="entry name" value="LexA/Signal peptidase"/>
    <property type="match status" value="1"/>
</dbReference>
<dbReference type="EC" id="3.4.21.89" evidence="5"/>
<dbReference type="Proteomes" id="UP001056336">
    <property type="component" value="Chromosome"/>
</dbReference>
<keyword evidence="4" id="KW-0472">Membrane</keyword>
<evidence type="ECO:0000313" key="8">
    <source>
        <dbReference type="Proteomes" id="UP001056336"/>
    </source>
</evidence>
<dbReference type="Gene3D" id="2.10.109.10">
    <property type="entry name" value="Umud Fragment, subunit A"/>
    <property type="match status" value="1"/>
</dbReference>
<keyword evidence="8" id="KW-1185">Reference proteome</keyword>
<evidence type="ECO:0000256" key="6">
    <source>
        <dbReference type="SAM" id="MobiDB-lite"/>
    </source>
</evidence>
<reference evidence="7" key="1">
    <citation type="journal article" date="2018" name="Int. J. Syst. Evol. Microbiol.">
        <title>Jatrophihabitans telluris sp. nov., isolated from sediment soil of lava forest wetlands and the emended description of the genus Jatrophihabitans.</title>
        <authorList>
            <person name="Lee K.C."/>
            <person name="Suh M.K."/>
            <person name="Eom M.K."/>
            <person name="Kim K.K."/>
            <person name="Kim J.S."/>
            <person name="Kim D.S."/>
            <person name="Ko S.H."/>
            <person name="Shin Y.K."/>
            <person name="Lee J.S."/>
        </authorList>
    </citation>
    <scope>NUCLEOTIDE SEQUENCE</scope>
    <source>
        <strain evidence="7">N237</strain>
    </source>
</reference>
<dbReference type="InterPro" id="IPR001733">
    <property type="entry name" value="Peptidase_S26B"/>
</dbReference>
<evidence type="ECO:0000256" key="3">
    <source>
        <dbReference type="ARBA" id="ARBA00022989"/>
    </source>
</evidence>
<gene>
    <name evidence="7" type="ORF">M6D93_01880</name>
</gene>
<evidence type="ECO:0000256" key="4">
    <source>
        <dbReference type="ARBA" id="ARBA00023136"/>
    </source>
</evidence>
<keyword evidence="2" id="KW-0812">Transmembrane</keyword>
<evidence type="ECO:0000256" key="1">
    <source>
        <dbReference type="ARBA" id="ARBA00004370"/>
    </source>
</evidence>
<keyword evidence="7" id="KW-0378">Hydrolase</keyword>
<evidence type="ECO:0000256" key="5">
    <source>
        <dbReference type="NCBIfam" id="TIGR02228"/>
    </source>
</evidence>
<dbReference type="InterPro" id="IPR036286">
    <property type="entry name" value="LexA/Signal_pep-like_sf"/>
</dbReference>
<proteinExistence type="predicted"/>
<evidence type="ECO:0000256" key="2">
    <source>
        <dbReference type="ARBA" id="ARBA00022692"/>
    </source>
</evidence>
<protein>
    <recommendedName>
        <fullName evidence="5">Signal peptidase I</fullName>
        <ecNumber evidence="5">3.4.21.89</ecNumber>
    </recommendedName>
</protein>
<keyword evidence="3" id="KW-1133">Transmembrane helix</keyword>
<organism evidence="7 8">
    <name type="scientific">Jatrophihabitans telluris</name>
    <dbReference type="NCBI Taxonomy" id="2038343"/>
    <lineage>
        <taxon>Bacteria</taxon>
        <taxon>Bacillati</taxon>
        <taxon>Actinomycetota</taxon>
        <taxon>Actinomycetes</taxon>
        <taxon>Jatrophihabitantales</taxon>
        <taxon>Jatrophihabitantaceae</taxon>
        <taxon>Jatrophihabitans</taxon>
    </lineage>
</organism>
<sequence length="188" mass="20409">MIIRRRRSLFVAVLTGLALLALLGTGMHLRGQGYRLYVVHTGSMMPTLMPGDVVLDRPADRVPVRGEIITFRHSDVVTDVVTHRVVSTNRGLIQTKGDANTSADVWDIRPNQVQGVVHTKIAKLGYLLVFLQQPAGVSSVVSGLLAMIFLWGLFEGPTDAPATARQRGAHRPSGGPRHRSSLHVAHTG</sequence>
<comment type="subcellular location">
    <subcellularLocation>
        <location evidence="1">Membrane</location>
    </subcellularLocation>
</comment>
<dbReference type="RefSeq" id="WP_249772473.1">
    <property type="nucleotide sequence ID" value="NZ_CP097332.1"/>
</dbReference>
<dbReference type="EMBL" id="CP097332">
    <property type="protein sequence ID" value="UQX88762.1"/>
    <property type="molecule type" value="Genomic_DNA"/>
</dbReference>